<evidence type="ECO:0000259" key="2">
    <source>
        <dbReference type="Pfam" id="PF00156"/>
    </source>
</evidence>
<gene>
    <name evidence="3" type="ORF">EC835_108109</name>
</gene>
<dbReference type="Gene3D" id="3.40.50.2020">
    <property type="match status" value="1"/>
</dbReference>
<organism evidence="3 4">
    <name type="scientific">Providencia alcalifaciens</name>
    <dbReference type="NCBI Taxonomy" id="126385"/>
    <lineage>
        <taxon>Bacteria</taxon>
        <taxon>Pseudomonadati</taxon>
        <taxon>Pseudomonadota</taxon>
        <taxon>Gammaproteobacteria</taxon>
        <taxon>Enterobacterales</taxon>
        <taxon>Morganellaceae</taxon>
        <taxon>Providencia</taxon>
    </lineage>
</organism>
<dbReference type="InterPro" id="IPR051910">
    <property type="entry name" value="ComF/GntX_DNA_util-trans"/>
</dbReference>
<comment type="similarity">
    <text evidence="1">Belongs to the ComF/GntX family.</text>
</comment>
<dbReference type="PANTHER" id="PTHR47505:SF1">
    <property type="entry name" value="DNA UTILIZATION PROTEIN YHGH"/>
    <property type="match status" value="1"/>
</dbReference>
<reference evidence="3 4" key="1">
    <citation type="submission" date="2019-03" db="EMBL/GenBank/DDBJ databases">
        <title>Genomic analyses of the natural microbiome of Caenorhabditis elegans.</title>
        <authorList>
            <person name="Samuel B."/>
        </authorList>
    </citation>
    <scope>NUCLEOTIDE SEQUENCE [LARGE SCALE GENOMIC DNA]</scope>
    <source>
        <strain evidence="3 4">JUb102</strain>
    </source>
</reference>
<dbReference type="Proteomes" id="UP000295055">
    <property type="component" value="Unassembled WGS sequence"/>
</dbReference>
<dbReference type="PANTHER" id="PTHR47505">
    <property type="entry name" value="DNA UTILIZATION PROTEIN YHGH"/>
    <property type="match status" value="1"/>
</dbReference>
<evidence type="ECO:0000256" key="1">
    <source>
        <dbReference type="ARBA" id="ARBA00008007"/>
    </source>
</evidence>
<dbReference type="EMBL" id="SMAS01000008">
    <property type="protein sequence ID" value="TCT30960.1"/>
    <property type="molecule type" value="Genomic_DNA"/>
</dbReference>
<dbReference type="SUPFAM" id="SSF53271">
    <property type="entry name" value="PRTase-like"/>
    <property type="match status" value="1"/>
</dbReference>
<sequence>MLAMEGVCWLCRQLLKIPQQGICSFCIKNLPPMPKVCPQCALPCEYHQFPCGRCLVQPPPWQRLITVTPYQAPLRQLIHQYKFRYQPQLAIPLTRIFLLYWLNGYRQQQWKKPDLLISIPPHPRRCWRRGFDHMALIGGNLTTWLNIAYSQNSLLRSRDTLAQVSLTRKQRRNNLKEAFTLETSVSGLHIAIIDDVITTGSTMHAAAQLLICAGAHTVDAWSLCRTL</sequence>
<dbReference type="Pfam" id="PF00156">
    <property type="entry name" value="Pribosyltran"/>
    <property type="match status" value="1"/>
</dbReference>
<dbReference type="CDD" id="cd06223">
    <property type="entry name" value="PRTases_typeI"/>
    <property type="match status" value="1"/>
</dbReference>
<dbReference type="AlphaFoldDB" id="A0A4R3NFQ8"/>
<feature type="domain" description="Phosphoribosyltransferase" evidence="2">
    <location>
        <begin position="172"/>
        <end position="224"/>
    </location>
</feature>
<dbReference type="OrthoDB" id="9793412at2"/>
<evidence type="ECO:0000313" key="4">
    <source>
        <dbReference type="Proteomes" id="UP000295055"/>
    </source>
</evidence>
<accession>A0A4R3NFQ8</accession>
<dbReference type="InterPro" id="IPR029057">
    <property type="entry name" value="PRTase-like"/>
</dbReference>
<dbReference type="InterPro" id="IPR000836">
    <property type="entry name" value="PRTase_dom"/>
</dbReference>
<name>A0A4R3NFQ8_9GAMM</name>
<dbReference type="RefSeq" id="WP_132496884.1">
    <property type="nucleotide sequence ID" value="NZ_SMAS01000008.1"/>
</dbReference>
<proteinExistence type="inferred from homology"/>
<protein>
    <submittedName>
        <fullName evidence="3">ComF family protein</fullName>
    </submittedName>
</protein>
<evidence type="ECO:0000313" key="3">
    <source>
        <dbReference type="EMBL" id="TCT30960.1"/>
    </source>
</evidence>
<comment type="caution">
    <text evidence="3">The sequence shown here is derived from an EMBL/GenBank/DDBJ whole genome shotgun (WGS) entry which is preliminary data.</text>
</comment>